<evidence type="ECO:0000256" key="4">
    <source>
        <dbReference type="ARBA" id="ARBA00022989"/>
    </source>
</evidence>
<organism evidence="12 13">
    <name type="scientific">Muraenolepis orangiensis</name>
    <name type="common">Patagonian moray cod</name>
    <dbReference type="NCBI Taxonomy" id="630683"/>
    <lineage>
        <taxon>Eukaryota</taxon>
        <taxon>Metazoa</taxon>
        <taxon>Chordata</taxon>
        <taxon>Craniata</taxon>
        <taxon>Vertebrata</taxon>
        <taxon>Euteleostomi</taxon>
        <taxon>Actinopterygii</taxon>
        <taxon>Neopterygii</taxon>
        <taxon>Teleostei</taxon>
        <taxon>Neoteleostei</taxon>
        <taxon>Acanthomorphata</taxon>
        <taxon>Zeiogadaria</taxon>
        <taxon>Gadariae</taxon>
        <taxon>Gadiformes</taxon>
        <taxon>Muraenolepidoidei</taxon>
        <taxon>Muraenolepididae</taxon>
        <taxon>Muraenolepis</taxon>
    </lineage>
</organism>
<keyword evidence="2 11" id="KW-0812">Transmembrane</keyword>
<comment type="subunit">
    <text evidence="10">Interacts (via lumenal domain) with lysosomal protein MFSD1; the interaction starts while both proteins are still in the endoplasmic reticulum and is required for stabilization of MFSD1 in lysosomes but has no direct effect on its targeting to lysosomes or transporter activity.</text>
</comment>
<keyword evidence="7" id="KW-0458">Lysosome</keyword>
<comment type="caution">
    <text evidence="12">The sequence shown here is derived from an EMBL/GenBank/DDBJ whole genome shotgun (WGS) entry which is preliminary data.</text>
</comment>
<dbReference type="GO" id="GO:0005765">
    <property type="term" value="C:lysosomal membrane"/>
    <property type="evidence" value="ECO:0007669"/>
    <property type="project" value="UniProtKB-SubCell"/>
</dbReference>
<evidence type="ECO:0000256" key="1">
    <source>
        <dbReference type="ARBA" id="ARBA00010599"/>
    </source>
</evidence>
<reference evidence="12" key="1">
    <citation type="submission" date="2022-07" db="EMBL/GenBank/DDBJ databases">
        <title>Chromosome-level genome of Muraenolepis orangiensis.</title>
        <authorList>
            <person name="Kim J."/>
        </authorList>
    </citation>
    <scope>NUCLEOTIDE SEQUENCE</scope>
    <source>
        <strain evidence="12">KU_S4_2022</strain>
        <tissue evidence="12">Muscle</tissue>
    </source>
</reference>
<keyword evidence="5 11" id="KW-0472">Membrane</keyword>
<dbReference type="Pfam" id="PF15065">
    <property type="entry name" value="NCU-G1"/>
    <property type="match status" value="1"/>
</dbReference>
<evidence type="ECO:0000256" key="10">
    <source>
        <dbReference type="ARBA" id="ARBA00044960"/>
    </source>
</evidence>
<evidence type="ECO:0000256" key="3">
    <source>
        <dbReference type="ARBA" id="ARBA00022729"/>
    </source>
</evidence>
<keyword evidence="13" id="KW-1185">Reference proteome</keyword>
<evidence type="ECO:0000256" key="8">
    <source>
        <dbReference type="ARBA" id="ARBA00024176"/>
    </source>
</evidence>
<dbReference type="AlphaFoldDB" id="A0A9Q0ITE8"/>
<keyword evidence="6" id="KW-0325">Glycoprotein</keyword>
<evidence type="ECO:0000256" key="11">
    <source>
        <dbReference type="SAM" id="Phobius"/>
    </source>
</evidence>
<feature type="transmembrane region" description="Helical" evidence="11">
    <location>
        <begin position="452"/>
        <end position="477"/>
    </location>
</feature>
<name>A0A9Q0ITE8_9TELE</name>
<dbReference type="OrthoDB" id="6264340at2759"/>
<evidence type="ECO:0000256" key="2">
    <source>
        <dbReference type="ARBA" id="ARBA00022692"/>
    </source>
</evidence>
<dbReference type="EMBL" id="JANIIK010000039">
    <property type="protein sequence ID" value="KAJ3609700.1"/>
    <property type="molecule type" value="Genomic_DNA"/>
</dbReference>
<protein>
    <submittedName>
        <fullName evidence="12">Uncharacterized protein</fullName>
    </submittedName>
</protein>
<gene>
    <name evidence="12" type="ORF">NHX12_024211</name>
</gene>
<dbReference type="Proteomes" id="UP001148018">
    <property type="component" value="Unassembled WGS sequence"/>
</dbReference>
<proteinExistence type="inferred from homology"/>
<evidence type="ECO:0000256" key="5">
    <source>
        <dbReference type="ARBA" id="ARBA00023136"/>
    </source>
</evidence>
<dbReference type="InterPro" id="IPR019537">
    <property type="entry name" value="TMEM65"/>
</dbReference>
<sequence length="492" mass="53463">MIKLCVQRAFRPGVSPFTPRVSPFCPRVCLLGTRGRPETSETLSSPERTRDFIYSLQPPERSRLLQELRSFEALVLAQVLLHNAIPFVGFGFLDNAIMIAAGTQIEMSIGVTLGISTMAAAAMGNLVSDLAGLGLAGYVEILASRLGMQAPDLSAKQVDMWQTRLSSHLLNQYSVQVKPVDWPEFLSDNTSGSLRVEPENSIIHSNALVLVRLWEYDDSNDTADPQEVPVSSFLSPYQLQSFHWDPLVNLTVDPQTPTVRLCGRDDSLAFSNASFCLQLSAFGSGGREAGRPGLLHNANSSQLVVQLQGLLPRANRSRFLLELNGLGRPYGLSRLEVQRSIDDEYTPSIFTVSQWVSSSLLAFVQWKPVAYRRPDPTFSDGTPCHHSALVNVSGGSSSGLSLAFYGAEAAASFGLNISFGLAGEPFYNATRYLSWSVLVGMGAPPVDSFSPLVVSIMAVGLGSPLLLLLLGGVLVCVRRRSLADRQAYRPIN</sequence>
<evidence type="ECO:0000256" key="7">
    <source>
        <dbReference type="ARBA" id="ARBA00023228"/>
    </source>
</evidence>
<dbReference type="InterPro" id="IPR029382">
    <property type="entry name" value="NCU-G1"/>
</dbReference>
<keyword evidence="3" id="KW-0732">Signal</keyword>
<dbReference type="PANTHER" id="PTHR31981:SF1">
    <property type="entry name" value="GLYCOSYLATED LYSOSOMAL MEMBRANE PROTEIN"/>
    <property type="match status" value="1"/>
</dbReference>
<comment type="subcellular location">
    <subcellularLocation>
        <location evidence="9">Lysosome membrane</location>
        <topology evidence="9">Single-pass type I membrane protein</topology>
        <orientation evidence="9">Lumenal side</orientation>
    </subcellularLocation>
</comment>
<keyword evidence="4 11" id="KW-1133">Transmembrane helix</keyword>
<evidence type="ECO:0000256" key="9">
    <source>
        <dbReference type="ARBA" id="ARBA00024189"/>
    </source>
</evidence>
<dbReference type="PANTHER" id="PTHR31981">
    <property type="entry name" value="GLYCOSYLATED LYSOSOMAL MEMBRANE PROTEIN"/>
    <property type="match status" value="1"/>
</dbReference>
<evidence type="ECO:0000256" key="6">
    <source>
        <dbReference type="ARBA" id="ARBA00023180"/>
    </source>
</evidence>
<dbReference type="Pfam" id="PF10507">
    <property type="entry name" value="TMEM65"/>
    <property type="match status" value="1"/>
</dbReference>
<accession>A0A9Q0ITE8</accession>
<comment type="similarity">
    <text evidence="1">Belongs to the GLMP family.</text>
</comment>
<evidence type="ECO:0000313" key="12">
    <source>
        <dbReference type="EMBL" id="KAJ3609700.1"/>
    </source>
</evidence>
<comment type="function">
    <text evidence="8">Required to protect lysosomal transporter MFSD1 from lysosomal proteolysis and for MFSD1 lysosomal localization.</text>
</comment>
<evidence type="ECO:0000313" key="13">
    <source>
        <dbReference type="Proteomes" id="UP001148018"/>
    </source>
</evidence>